<dbReference type="InterPro" id="IPR001647">
    <property type="entry name" value="HTH_TetR"/>
</dbReference>
<dbReference type="Gene3D" id="1.10.357.10">
    <property type="entry name" value="Tetracycline Repressor, domain 2"/>
    <property type="match status" value="1"/>
</dbReference>
<gene>
    <name evidence="4" type="ORF">SAMN04488542_13847</name>
</gene>
<dbReference type="Proteomes" id="UP000198972">
    <property type="component" value="Unassembled WGS sequence"/>
</dbReference>
<proteinExistence type="predicted"/>
<reference evidence="4 5" key="1">
    <citation type="submission" date="2016-10" db="EMBL/GenBank/DDBJ databases">
        <authorList>
            <person name="de Groot N.N."/>
        </authorList>
    </citation>
    <scope>NUCLEOTIDE SEQUENCE [LARGE SCALE GENOMIC DNA]</scope>
    <source>
        <strain evidence="4 5">DSM 28129</strain>
    </source>
</reference>
<sequence>MENVNRLRIMNAARDLFNTRGYRNVTVQDLSEKLGMSKKTIYQYFVSKEEIAAAVLEETMSNMDRLYDSCESDPFQSDPLTVLKLFVSLAKDEMMRLGPMFRHDLEKFLPELNEKYQKFSNEKKNRLGQLLEKAQEMGLIKKDISVHLTIEILLICIKALVQKDNRFQSEKGIDLFLDIFCKGIVGLEMEENERSS</sequence>
<name>A0A1G7TPW3_9BACL</name>
<keyword evidence="5" id="KW-1185">Reference proteome</keyword>
<dbReference type="InterPro" id="IPR050624">
    <property type="entry name" value="HTH-type_Tx_Regulator"/>
</dbReference>
<evidence type="ECO:0000313" key="5">
    <source>
        <dbReference type="Proteomes" id="UP000198972"/>
    </source>
</evidence>
<dbReference type="InterPro" id="IPR009057">
    <property type="entry name" value="Homeodomain-like_sf"/>
</dbReference>
<dbReference type="Pfam" id="PF00440">
    <property type="entry name" value="TetR_N"/>
    <property type="match status" value="1"/>
</dbReference>
<protein>
    <submittedName>
        <fullName evidence="4">DNA-binding transcriptional regulator, AcrR family</fullName>
    </submittedName>
</protein>
<evidence type="ECO:0000259" key="3">
    <source>
        <dbReference type="PROSITE" id="PS50977"/>
    </source>
</evidence>
<dbReference type="SUPFAM" id="SSF48498">
    <property type="entry name" value="Tetracyclin repressor-like, C-terminal domain"/>
    <property type="match status" value="1"/>
</dbReference>
<dbReference type="PANTHER" id="PTHR43479:SF11">
    <property type="entry name" value="ACREF_ENVCD OPERON REPRESSOR-RELATED"/>
    <property type="match status" value="1"/>
</dbReference>
<dbReference type="STRING" id="670482.SAMN04488542_13847"/>
<dbReference type="AlphaFoldDB" id="A0A1G7TPW3"/>
<dbReference type="EMBL" id="FNBG01000038">
    <property type="protein sequence ID" value="SDG37261.1"/>
    <property type="molecule type" value="Genomic_DNA"/>
</dbReference>
<evidence type="ECO:0000256" key="2">
    <source>
        <dbReference type="PROSITE-ProRule" id="PRU00335"/>
    </source>
</evidence>
<evidence type="ECO:0000313" key="4">
    <source>
        <dbReference type="EMBL" id="SDG37261.1"/>
    </source>
</evidence>
<dbReference type="PROSITE" id="PS50977">
    <property type="entry name" value="HTH_TETR_2"/>
    <property type="match status" value="1"/>
</dbReference>
<feature type="domain" description="HTH tetR-type" evidence="3">
    <location>
        <begin position="3"/>
        <end position="63"/>
    </location>
</feature>
<dbReference type="GO" id="GO:0003677">
    <property type="term" value="F:DNA binding"/>
    <property type="evidence" value="ECO:0007669"/>
    <property type="project" value="UniProtKB-UniRule"/>
</dbReference>
<dbReference type="RefSeq" id="WP_091235747.1">
    <property type="nucleotide sequence ID" value="NZ_FNBG01000038.1"/>
</dbReference>
<keyword evidence="1 2" id="KW-0238">DNA-binding</keyword>
<dbReference type="SUPFAM" id="SSF46689">
    <property type="entry name" value="Homeodomain-like"/>
    <property type="match status" value="1"/>
</dbReference>
<dbReference type="InterPro" id="IPR036271">
    <property type="entry name" value="Tet_transcr_reg_TetR-rel_C_sf"/>
</dbReference>
<evidence type="ECO:0000256" key="1">
    <source>
        <dbReference type="ARBA" id="ARBA00023125"/>
    </source>
</evidence>
<dbReference type="PANTHER" id="PTHR43479">
    <property type="entry name" value="ACREF/ENVCD OPERON REPRESSOR-RELATED"/>
    <property type="match status" value="1"/>
</dbReference>
<dbReference type="PRINTS" id="PR00455">
    <property type="entry name" value="HTHTETR"/>
</dbReference>
<dbReference type="OrthoDB" id="9812134at2"/>
<feature type="DNA-binding region" description="H-T-H motif" evidence="2">
    <location>
        <begin position="26"/>
        <end position="45"/>
    </location>
</feature>
<accession>A0A1G7TPW3</accession>
<organism evidence="4 5">
    <name type="scientific">Fontibacillus panacisegetis</name>
    <dbReference type="NCBI Taxonomy" id="670482"/>
    <lineage>
        <taxon>Bacteria</taxon>
        <taxon>Bacillati</taxon>
        <taxon>Bacillota</taxon>
        <taxon>Bacilli</taxon>
        <taxon>Bacillales</taxon>
        <taxon>Paenibacillaceae</taxon>
        <taxon>Fontibacillus</taxon>
    </lineage>
</organism>